<keyword evidence="1" id="KW-0472">Membrane</keyword>
<reference evidence="3" key="1">
    <citation type="submission" date="2014-04" db="EMBL/GenBank/DDBJ databases">
        <title>Evolutionary Origins and Diversification of the Mycorrhizal Mutualists.</title>
        <authorList>
            <consortium name="DOE Joint Genome Institute"/>
            <consortium name="Mycorrhizal Genomics Consortium"/>
            <person name="Kohler A."/>
            <person name="Kuo A."/>
            <person name="Nagy L.G."/>
            <person name="Floudas D."/>
            <person name="Copeland A."/>
            <person name="Barry K.W."/>
            <person name="Cichocki N."/>
            <person name="Veneault-Fourrey C."/>
            <person name="LaButti K."/>
            <person name="Lindquist E.A."/>
            <person name="Lipzen A."/>
            <person name="Lundell T."/>
            <person name="Morin E."/>
            <person name="Murat C."/>
            <person name="Riley R."/>
            <person name="Ohm R."/>
            <person name="Sun H."/>
            <person name="Tunlid A."/>
            <person name="Henrissat B."/>
            <person name="Grigoriev I.V."/>
            <person name="Hibbett D.S."/>
            <person name="Martin F."/>
        </authorList>
    </citation>
    <scope>NUCLEOTIDE SEQUENCE [LARGE SCALE GENOMIC DNA]</scope>
    <source>
        <strain evidence="3">FD-334 SS-4</strain>
    </source>
</reference>
<evidence type="ECO:0000313" key="2">
    <source>
        <dbReference type="EMBL" id="KJA25441.1"/>
    </source>
</evidence>
<evidence type="ECO:0000313" key="3">
    <source>
        <dbReference type="Proteomes" id="UP000054270"/>
    </source>
</evidence>
<keyword evidence="1" id="KW-1133">Transmembrane helix</keyword>
<organism evidence="2 3">
    <name type="scientific">Hypholoma sublateritium (strain FD-334 SS-4)</name>
    <dbReference type="NCBI Taxonomy" id="945553"/>
    <lineage>
        <taxon>Eukaryota</taxon>
        <taxon>Fungi</taxon>
        <taxon>Dikarya</taxon>
        <taxon>Basidiomycota</taxon>
        <taxon>Agaricomycotina</taxon>
        <taxon>Agaricomycetes</taxon>
        <taxon>Agaricomycetidae</taxon>
        <taxon>Agaricales</taxon>
        <taxon>Agaricineae</taxon>
        <taxon>Strophariaceae</taxon>
        <taxon>Hypholoma</taxon>
    </lineage>
</organism>
<dbReference type="AlphaFoldDB" id="A0A0D2P9Y6"/>
<sequence length="109" mass="12223">MPDLNLASTFLTTPVPLQVTLLSHIGYNCTTHTTCRRLRAGHETCVLIYFGSLGICIFSFLWINKSLHGKFSCVYVSRIDLCWIATEHRPLQILGHVSTVVHCFVISTS</sequence>
<name>A0A0D2P9Y6_HYPSF</name>
<keyword evidence="3" id="KW-1185">Reference proteome</keyword>
<dbReference type="EMBL" id="KN817531">
    <property type="protein sequence ID" value="KJA25441.1"/>
    <property type="molecule type" value="Genomic_DNA"/>
</dbReference>
<gene>
    <name evidence="2" type="ORF">HYPSUDRAFT_400840</name>
</gene>
<evidence type="ECO:0000256" key="1">
    <source>
        <dbReference type="SAM" id="Phobius"/>
    </source>
</evidence>
<accession>A0A0D2P9Y6</accession>
<dbReference type="Proteomes" id="UP000054270">
    <property type="component" value="Unassembled WGS sequence"/>
</dbReference>
<keyword evidence="1" id="KW-0812">Transmembrane</keyword>
<proteinExistence type="predicted"/>
<protein>
    <submittedName>
        <fullName evidence="2">Uncharacterized protein</fullName>
    </submittedName>
</protein>
<feature type="transmembrane region" description="Helical" evidence="1">
    <location>
        <begin position="46"/>
        <end position="63"/>
    </location>
</feature>